<dbReference type="EMBL" id="QGMZ01000011">
    <property type="protein sequence ID" value="PWR75228.1"/>
    <property type="molecule type" value="Genomic_DNA"/>
</dbReference>
<dbReference type="InterPro" id="IPR036388">
    <property type="entry name" value="WH-like_DNA-bd_sf"/>
</dbReference>
<evidence type="ECO:0000313" key="2">
    <source>
        <dbReference type="EMBL" id="PWR75228.1"/>
    </source>
</evidence>
<evidence type="ECO:0000313" key="3">
    <source>
        <dbReference type="Proteomes" id="UP000245934"/>
    </source>
</evidence>
<dbReference type="SUPFAM" id="SSF46785">
    <property type="entry name" value="Winged helix' DNA-binding domain"/>
    <property type="match status" value="1"/>
</dbReference>
<dbReference type="Proteomes" id="UP000245934">
    <property type="component" value="Unassembled WGS sequence"/>
</dbReference>
<gene>
    <name evidence="2" type="ORF">DLD82_05405</name>
</gene>
<accession>A0A2V2NFT7</accession>
<dbReference type="AlphaFoldDB" id="A0A2V2NFT7"/>
<evidence type="ECO:0000259" key="1">
    <source>
        <dbReference type="PROSITE" id="PS50112"/>
    </source>
</evidence>
<organism evidence="2 3">
    <name type="scientific">Methanospirillum stamsii</name>
    <dbReference type="NCBI Taxonomy" id="1277351"/>
    <lineage>
        <taxon>Archaea</taxon>
        <taxon>Methanobacteriati</taxon>
        <taxon>Methanobacteriota</taxon>
        <taxon>Stenosarchaea group</taxon>
        <taxon>Methanomicrobia</taxon>
        <taxon>Methanomicrobiales</taxon>
        <taxon>Methanospirillaceae</taxon>
        <taxon>Methanospirillum</taxon>
    </lineage>
</organism>
<dbReference type="InterPro" id="IPR000014">
    <property type="entry name" value="PAS"/>
</dbReference>
<feature type="domain" description="PAS" evidence="1">
    <location>
        <begin position="192"/>
        <end position="237"/>
    </location>
</feature>
<dbReference type="InterPro" id="IPR013767">
    <property type="entry name" value="PAS_fold"/>
</dbReference>
<dbReference type="Gene3D" id="1.10.10.10">
    <property type="entry name" value="Winged helix-like DNA-binding domain superfamily/Winged helix DNA-binding domain"/>
    <property type="match status" value="1"/>
</dbReference>
<protein>
    <recommendedName>
        <fullName evidence="1">PAS domain-containing protein</fullName>
    </recommendedName>
</protein>
<proteinExistence type="predicted"/>
<dbReference type="RefSeq" id="WP_109940090.1">
    <property type="nucleotide sequence ID" value="NZ_CP176366.1"/>
</dbReference>
<reference evidence="2 3" key="1">
    <citation type="submission" date="2018-05" db="EMBL/GenBank/DDBJ databases">
        <title>Draft genome of Methanospirillum stamsii Pt1.</title>
        <authorList>
            <person name="Dueholm M.S."/>
            <person name="Nielsen P.H."/>
            <person name="Bakmann L.F."/>
            <person name="Otzen D.E."/>
        </authorList>
    </citation>
    <scope>NUCLEOTIDE SEQUENCE [LARGE SCALE GENOMIC DNA]</scope>
    <source>
        <strain evidence="2 3">Pt1</strain>
    </source>
</reference>
<name>A0A2V2NFT7_9EURY</name>
<dbReference type="Gene3D" id="3.30.450.20">
    <property type="entry name" value="PAS domain"/>
    <property type="match status" value="3"/>
</dbReference>
<dbReference type="SUPFAM" id="SSF55785">
    <property type="entry name" value="PYP-like sensor domain (PAS domain)"/>
    <property type="match status" value="3"/>
</dbReference>
<dbReference type="PANTHER" id="PTHR44757:SF2">
    <property type="entry name" value="BIOFILM ARCHITECTURE MAINTENANCE PROTEIN MBAA"/>
    <property type="match status" value="1"/>
</dbReference>
<dbReference type="CDD" id="cd00130">
    <property type="entry name" value="PAS"/>
    <property type="match status" value="2"/>
</dbReference>
<dbReference type="NCBIfam" id="TIGR00229">
    <property type="entry name" value="sensory_box"/>
    <property type="match status" value="2"/>
</dbReference>
<dbReference type="GO" id="GO:0006355">
    <property type="term" value="P:regulation of DNA-templated transcription"/>
    <property type="evidence" value="ECO:0007669"/>
    <property type="project" value="InterPro"/>
</dbReference>
<dbReference type="Pfam" id="PF00989">
    <property type="entry name" value="PAS"/>
    <property type="match status" value="1"/>
</dbReference>
<comment type="caution">
    <text evidence="2">The sequence shown here is derived from an EMBL/GenBank/DDBJ whole genome shotgun (WGS) entry which is preliminary data.</text>
</comment>
<feature type="domain" description="PAS" evidence="1">
    <location>
        <begin position="320"/>
        <end position="373"/>
    </location>
</feature>
<feature type="domain" description="PAS" evidence="1">
    <location>
        <begin position="66"/>
        <end position="111"/>
    </location>
</feature>
<dbReference type="InterPro" id="IPR052155">
    <property type="entry name" value="Biofilm_reg_signaling"/>
</dbReference>
<dbReference type="Pfam" id="PF13426">
    <property type="entry name" value="PAS_9"/>
    <property type="match status" value="2"/>
</dbReference>
<dbReference type="OrthoDB" id="3369at2157"/>
<keyword evidence="3" id="KW-1185">Reference proteome</keyword>
<dbReference type="PROSITE" id="PS50112">
    <property type="entry name" value="PAS"/>
    <property type="match status" value="3"/>
</dbReference>
<dbReference type="InterPro" id="IPR035965">
    <property type="entry name" value="PAS-like_dom_sf"/>
</dbReference>
<dbReference type="PANTHER" id="PTHR44757">
    <property type="entry name" value="DIGUANYLATE CYCLASE DGCP"/>
    <property type="match status" value="1"/>
</dbReference>
<dbReference type="InterPro" id="IPR036390">
    <property type="entry name" value="WH_DNA-bd_sf"/>
</dbReference>
<dbReference type="GeneID" id="97610859"/>
<sequence>MHRLSDELTQIKELLRNHPRGMTVTEIAAALGRNKHSTGRYLDILHAAGHVDLRTFGMAKVFTLSTRVPLSALLSYTTDLVLVLDSDLRIIQGNDTFFEFLGLPGEKILEKKINQIVTDGSDSSYFLSKLIEKVSEKTDQFEISINGTNNKPPRYFQGKIIPTSFDDGSSADTIILEDITLEKEAIRSLKESEQFFRSVSDHLSDGLIVSELQAGKKKIIFHNQRLCEITGYSKDEIQFIRPEDLPLPEEKSRFKKAVSEAELDQGSMKEIRFWARKKDGSPIYISIRIKLVPFGDLTRGYILITDMTTWKKQEEARLLQATLIERLLTNFSHPIFIVGEDGKFFTANSAFCELINVKHETISGKHVKEVMPEKIATDFLKGNDDLILKKNSINVHMRISFYKPDGTLGDVLIEKSSVSSGENAPTYIFGVIIHENDFPCLDCISNKKVHDER</sequence>
<dbReference type="SMART" id="SM00091">
    <property type="entry name" value="PAS"/>
    <property type="match status" value="3"/>
</dbReference>